<evidence type="ECO:0000313" key="2">
    <source>
        <dbReference type="EMBL" id="MEF2110921.1"/>
    </source>
</evidence>
<evidence type="ECO:0008006" key="4">
    <source>
        <dbReference type="Google" id="ProtNLM"/>
    </source>
</evidence>
<keyword evidence="3" id="KW-1185">Reference proteome</keyword>
<proteinExistence type="predicted"/>
<keyword evidence="1" id="KW-0812">Transmembrane</keyword>
<gene>
    <name evidence="2" type="ORF">SJI18_01205</name>
</gene>
<organism evidence="2 3">
    <name type="scientific">Clostridium frigoriphilum</name>
    <dbReference type="NCBI Taxonomy" id="443253"/>
    <lineage>
        <taxon>Bacteria</taxon>
        <taxon>Bacillati</taxon>
        <taxon>Bacillota</taxon>
        <taxon>Clostridia</taxon>
        <taxon>Eubacteriales</taxon>
        <taxon>Clostridiaceae</taxon>
        <taxon>Clostridium</taxon>
    </lineage>
</organism>
<reference evidence="2 3" key="1">
    <citation type="submission" date="2023-11" db="EMBL/GenBank/DDBJ databases">
        <title>Draft genome sequence of a psychrophilic Clostridium strain from permafrost water brine.</title>
        <authorList>
            <person name="Shcherbakova V.A."/>
            <person name="Trubitsyn V.E."/>
            <person name="Zakharyuk A.G."/>
        </authorList>
    </citation>
    <scope>NUCLEOTIDE SEQUENCE [LARGE SCALE GENOMIC DNA]</scope>
    <source>
        <strain evidence="2 3">14F</strain>
    </source>
</reference>
<dbReference type="Proteomes" id="UP001498469">
    <property type="component" value="Unassembled WGS sequence"/>
</dbReference>
<evidence type="ECO:0000313" key="3">
    <source>
        <dbReference type="Proteomes" id="UP001498469"/>
    </source>
</evidence>
<accession>A0ABU7UHP4</accession>
<keyword evidence="1" id="KW-1133">Transmembrane helix</keyword>
<dbReference type="EMBL" id="JAZHFS010000001">
    <property type="protein sequence ID" value="MEF2110921.1"/>
    <property type="molecule type" value="Genomic_DNA"/>
</dbReference>
<sequence length="168" mass="18401">MTNTIIDGASTILVQTIFTILGLAMTYLIAKVSLYLDKKKKAEVAKEGVDAYNSHALVAKGIYYQVEQLFRLIPGAGTLKATMFDKLLLAKFPTLAQSQLDHFRESVVGEVNSQVETLLAPAYDPLKDESDVKIENIADKEVVKESIPLTNSTTNSADIPLNTLVVEQ</sequence>
<comment type="caution">
    <text evidence="2">The sequence shown here is derived from an EMBL/GenBank/DDBJ whole genome shotgun (WGS) entry which is preliminary data.</text>
</comment>
<feature type="transmembrane region" description="Helical" evidence="1">
    <location>
        <begin position="12"/>
        <end position="30"/>
    </location>
</feature>
<name>A0ABU7UHP4_9CLOT</name>
<evidence type="ECO:0000256" key="1">
    <source>
        <dbReference type="SAM" id="Phobius"/>
    </source>
</evidence>
<dbReference type="RefSeq" id="WP_216247580.1">
    <property type="nucleotide sequence ID" value="NZ_JAZHFS010000001.1"/>
</dbReference>
<keyword evidence="1" id="KW-0472">Membrane</keyword>
<protein>
    <recommendedName>
        <fullName evidence="4">Bacteriophage holin of superfamily 6 (Holin_LLH)</fullName>
    </recommendedName>
</protein>